<dbReference type="EMBL" id="BEZZ01000885">
    <property type="protein sequence ID" value="GCC36794.1"/>
    <property type="molecule type" value="Genomic_DNA"/>
</dbReference>
<organism evidence="1 2">
    <name type="scientific">Chiloscyllium punctatum</name>
    <name type="common">Brownbanded bambooshark</name>
    <name type="synonym">Hemiscyllium punctatum</name>
    <dbReference type="NCBI Taxonomy" id="137246"/>
    <lineage>
        <taxon>Eukaryota</taxon>
        <taxon>Metazoa</taxon>
        <taxon>Chordata</taxon>
        <taxon>Craniata</taxon>
        <taxon>Vertebrata</taxon>
        <taxon>Chondrichthyes</taxon>
        <taxon>Elasmobranchii</taxon>
        <taxon>Galeomorphii</taxon>
        <taxon>Galeoidea</taxon>
        <taxon>Orectolobiformes</taxon>
        <taxon>Hemiscylliidae</taxon>
        <taxon>Chiloscyllium</taxon>
    </lineage>
</organism>
<dbReference type="Proteomes" id="UP000287033">
    <property type="component" value="Unassembled WGS sequence"/>
</dbReference>
<evidence type="ECO:0000313" key="1">
    <source>
        <dbReference type="EMBL" id="GCC36794.1"/>
    </source>
</evidence>
<sequence length="89" mass="10122">MALRGFAKDQFRCWEATGALRVRFASLPVFPSLGGARAWCTRSSRRVGLWVLGLPAEARAWIEAHRFGGEQEQEGDRRDIFFKALRVNI</sequence>
<accession>A0A401T2G3</accession>
<reference evidence="1 2" key="1">
    <citation type="journal article" date="2018" name="Nat. Ecol. Evol.">
        <title>Shark genomes provide insights into elasmobranch evolution and the origin of vertebrates.</title>
        <authorList>
            <person name="Hara Y"/>
            <person name="Yamaguchi K"/>
            <person name="Onimaru K"/>
            <person name="Kadota M"/>
            <person name="Koyanagi M"/>
            <person name="Keeley SD"/>
            <person name="Tatsumi K"/>
            <person name="Tanaka K"/>
            <person name="Motone F"/>
            <person name="Kageyama Y"/>
            <person name="Nozu R"/>
            <person name="Adachi N"/>
            <person name="Nishimura O"/>
            <person name="Nakagawa R"/>
            <person name="Tanegashima C"/>
            <person name="Kiyatake I"/>
            <person name="Matsumoto R"/>
            <person name="Murakumo K"/>
            <person name="Nishida K"/>
            <person name="Terakita A"/>
            <person name="Kuratani S"/>
            <person name="Sato K"/>
            <person name="Hyodo S Kuraku.S."/>
        </authorList>
    </citation>
    <scope>NUCLEOTIDE SEQUENCE [LARGE SCALE GENOMIC DNA]</scope>
</reference>
<keyword evidence="2" id="KW-1185">Reference proteome</keyword>
<evidence type="ECO:0000313" key="2">
    <source>
        <dbReference type="Proteomes" id="UP000287033"/>
    </source>
</evidence>
<name>A0A401T2G3_CHIPU</name>
<protein>
    <submittedName>
        <fullName evidence="1">Uncharacterized protein</fullName>
    </submittedName>
</protein>
<dbReference type="AlphaFoldDB" id="A0A401T2G3"/>
<gene>
    <name evidence="1" type="ORF">chiPu_0015293</name>
</gene>
<proteinExistence type="predicted"/>
<comment type="caution">
    <text evidence="1">The sequence shown here is derived from an EMBL/GenBank/DDBJ whole genome shotgun (WGS) entry which is preliminary data.</text>
</comment>